<keyword evidence="3 10" id="KW-0052">Apoplast</keyword>
<evidence type="ECO:0000256" key="6">
    <source>
        <dbReference type="ARBA" id="ARBA00022729"/>
    </source>
</evidence>
<keyword evidence="13" id="KW-1185">Reference proteome</keyword>
<dbReference type="SMART" id="SM00835">
    <property type="entry name" value="Cupin_1"/>
    <property type="match status" value="1"/>
</dbReference>
<evidence type="ECO:0000256" key="9">
    <source>
        <dbReference type="ARBA" id="ARBA00023211"/>
    </source>
</evidence>
<evidence type="ECO:0000256" key="5">
    <source>
        <dbReference type="ARBA" id="ARBA00022723"/>
    </source>
</evidence>
<keyword evidence="6" id="KW-0732">Signal</keyword>
<evidence type="ECO:0000256" key="4">
    <source>
        <dbReference type="ARBA" id="ARBA00022525"/>
    </source>
</evidence>
<evidence type="ECO:0000313" key="14">
    <source>
        <dbReference type="RefSeq" id="XP_048134000.1"/>
    </source>
</evidence>
<dbReference type="SUPFAM" id="SSF51182">
    <property type="entry name" value="RmlC-like cupins"/>
    <property type="match status" value="1"/>
</dbReference>
<evidence type="ECO:0000313" key="13">
    <source>
        <dbReference type="Proteomes" id="UP000827889"/>
    </source>
</evidence>
<dbReference type="CDD" id="cd02241">
    <property type="entry name" value="cupin_OxOx"/>
    <property type="match status" value="1"/>
</dbReference>
<protein>
    <recommendedName>
        <fullName evidence="10">Germin-like protein</fullName>
    </recommendedName>
</protein>
<keyword evidence="9 10" id="KW-0464">Manganese</keyword>
<sequence length="260" mass="28171">MGGRDERQQQQEAGPYPTSTTASGGYGAEPGQQQEKKGMIEEQGEAPRKSLDYCILGCASKEYVSNNFLFTETPLYAVFVNGKFCKNPVLTTANDFLFSGLQVPRSTANPVGSTVITVFVGQLPGLNTLGISMVRIDFGIGGLNPPHIHPRGSEILLVLEGTLCVGFVTSNQLNHTFFEKVLHPGDVFVFPFGMIHFQLNVGKTNAVAIAGLSSQNPGVTTVANDLFNAKPPISPEVLAKGFQVDEKLVETLQKKFWYDN</sequence>
<name>A0ABM3HBM7_9MYRT</name>
<evidence type="ECO:0000256" key="3">
    <source>
        <dbReference type="ARBA" id="ARBA00022523"/>
    </source>
</evidence>
<feature type="domain" description="Cupin type-1" evidence="12">
    <location>
        <begin position="99"/>
        <end position="250"/>
    </location>
</feature>
<keyword evidence="4 10" id="KW-0964">Secreted</keyword>
<evidence type="ECO:0000256" key="1">
    <source>
        <dbReference type="ARBA" id="ARBA00004271"/>
    </source>
</evidence>
<evidence type="ECO:0000256" key="10">
    <source>
        <dbReference type="RuleBase" id="RU366015"/>
    </source>
</evidence>
<comment type="similarity">
    <text evidence="2 10">Belongs to the germin family.</text>
</comment>
<evidence type="ECO:0000256" key="8">
    <source>
        <dbReference type="ARBA" id="ARBA00023180"/>
    </source>
</evidence>
<evidence type="ECO:0000259" key="12">
    <source>
        <dbReference type="SMART" id="SM00835"/>
    </source>
</evidence>
<dbReference type="Gene3D" id="2.60.120.10">
    <property type="entry name" value="Jelly Rolls"/>
    <property type="match status" value="1"/>
</dbReference>
<reference evidence="14" key="2">
    <citation type="submission" date="2025-08" db="UniProtKB">
        <authorList>
            <consortium name="RefSeq"/>
        </authorList>
    </citation>
    <scope>IDENTIFICATION</scope>
    <source>
        <tissue evidence="14">Leaf</tissue>
    </source>
</reference>
<evidence type="ECO:0000256" key="7">
    <source>
        <dbReference type="ARBA" id="ARBA00023157"/>
    </source>
</evidence>
<dbReference type="InterPro" id="IPR006045">
    <property type="entry name" value="Cupin_1"/>
</dbReference>
<dbReference type="PANTHER" id="PTHR31238">
    <property type="entry name" value="GERMIN-LIKE PROTEIN SUBFAMILY 3 MEMBER 3"/>
    <property type="match status" value="1"/>
</dbReference>
<dbReference type="InterPro" id="IPR019780">
    <property type="entry name" value="Germin_Mn-BS"/>
</dbReference>
<feature type="compositionally biased region" description="Basic and acidic residues" evidence="11">
    <location>
        <begin position="34"/>
        <end position="43"/>
    </location>
</feature>
<dbReference type="InterPro" id="IPR014710">
    <property type="entry name" value="RmlC-like_jellyroll"/>
</dbReference>
<feature type="region of interest" description="Disordered" evidence="11">
    <location>
        <begin position="1"/>
        <end position="43"/>
    </location>
</feature>
<dbReference type="Pfam" id="PF00190">
    <property type="entry name" value="Cupin_1"/>
    <property type="match status" value="1"/>
</dbReference>
<dbReference type="GeneID" id="115755339"/>
<keyword evidence="5 10" id="KW-0479">Metal-binding</keyword>
<dbReference type="InterPro" id="IPR011051">
    <property type="entry name" value="RmlC_Cupin_sf"/>
</dbReference>
<evidence type="ECO:0000256" key="11">
    <source>
        <dbReference type="SAM" id="MobiDB-lite"/>
    </source>
</evidence>
<evidence type="ECO:0000256" key="2">
    <source>
        <dbReference type="ARBA" id="ARBA00007456"/>
    </source>
</evidence>
<dbReference type="RefSeq" id="XP_048134000.1">
    <property type="nucleotide sequence ID" value="XM_048278043.1"/>
</dbReference>
<dbReference type="PRINTS" id="PR00325">
    <property type="entry name" value="GERMIN"/>
</dbReference>
<keyword evidence="7" id="KW-1015">Disulfide bond</keyword>
<dbReference type="PROSITE" id="PS00725">
    <property type="entry name" value="GERMIN"/>
    <property type="match status" value="1"/>
</dbReference>
<comment type="subcellular location">
    <subcellularLocation>
        <location evidence="1 10">Secreted</location>
        <location evidence="1 10">Extracellular space</location>
        <location evidence="1 10">Apoplast</location>
    </subcellularLocation>
</comment>
<accession>A0ABM3HBM7</accession>
<dbReference type="Proteomes" id="UP000827889">
    <property type="component" value="Chromosome 1"/>
</dbReference>
<gene>
    <name evidence="14" type="primary">LOC115755339</name>
</gene>
<proteinExistence type="inferred from homology"/>
<dbReference type="InterPro" id="IPR001929">
    <property type="entry name" value="Germin"/>
</dbReference>
<reference evidence="13" key="1">
    <citation type="submission" date="2025-05" db="UniProtKB">
        <authorList>
            <consortium name="RefSeq"/>
        </authorList>
    </citation>
    <scope>NUCLEOTIDE SEQUENCE [LARGE SCALE GENOMIC DNA]</scope>
</reference>
<organism evidence="13 14">
    <name type="scientific">Rhodamnia argentea</name>
    <dbReference type="NCBI Taxonomy" id="178133"/>
    <lineage>
        <taxon>Eukaryota</taxon>
        <taxon>Viridiplantae</taxon>
        <taxon>Streptophyta</taxon>
        <taxon>Embryophyta</taxon>
        <taxon>Tracheophyta</taxon>
        <taxon>Spermatophyta</taxon>
        <taxon>Magnoliopsida</taxon>
        <taxon>eudicotyledons</taxon>
        <taxon>Gunneridae</taxon>
        <taxon>Pentapetalae</taxon>
        <taxon>rosids</taxon>
        <taxon>malvids</taxon>
        <taxon>Myrtales</taxon>
        <taxon>Myrtaceae</taxon>
        <taxon>Myrtoideae</taxon>
        <taxon>Myrteae</taxon>
        <taxon>Australasian group</taxon>
        <taxon>Rhodamnia</taxon>
    </lineage>
</organism>
<keyword evidence="8" id="KW-0325">Glycoprotein</keyword>